<keyword evidence="2" id="KW-1185">Reference proteome</keyword>
<reference evidence="1" key="1">
    <citation type="submission" date="2021-04" db="EMBL/GenBank/DDBJ databases">
        <authorList>
            <consortium name="Molecular Ecology Group"/>
        </authorList>
    </citation>
    <scope>NUCLEOTIDE SEQUENCE</scope>
</reference>
<evidence type="ECO:0000313" key="1">
    <source>
        <dbReference type="EMBL" id="CAG5129948.1"/>
    </source>
</evidence>
<evidence type="ECO:0000313" key="2">
    <source>
        <dbReference type="Proteomes" id="UP000678393"/>
    </source>
</evidence>
<organism evidence="1 2">
    <name type="scientific">Candidula unifasciata</name>
    <dbReference type="NCBI Taxonomy" id="100452"/>
    <lineage>
        <taxon>Eukaryota</taxon>
        <taxon>Metazoa</taxon>
        <taxon>Spiralia</taxon>
        <taxon>Lophotrochozoa</taxon>
        <taxon>Mollusca</taxon>
        <taxon>Gastropoda</taxon>
        <taxon>Heterobranchia</taxon>
        <taxon>Euthyneura</taxon>
        <taxon>Panpulmonata</taxon>
        <taxon>Eupulmonata</taxon>
        <taxon>Stylommatophora</taxon>
        <taxon>Helicina</taxon>
        <taxon>Helicoidea</taxon>
        <taxon>Geomitridae</taxon>
        <taxon>Candidula</taxon>
    </lineage>
</organism>
<dbReference type="AlphaFoldDB" id="A0A8S3ZQ34"/>
<dbReference type="EMBL" id="CAJHNH020003768">
    <property type="protein sequence ID" value="CAG5129948.1"/>
    <property type="molecule type" value="Genomic_DNA"/>
</dbReference>
<proteinExistence type="predicted"/>
<gene>
    <name evidence="1" type="ORF">CUNI_LOCUS15506</name>
</gene>
<name>A0A8S3ZQ34_9EUPU</name>
<sequence>MEADELDYLLPQDCQNTYFDTWDRHNSIAFSTATKGLHNAPGENNCFVNSAVQ</sequence>
<dbReference type="Proteomes" id="UP000678393">
    <property type="component" value="Unassembled WGS sequence"/>
</dbReference>
<feature type="non-terminal residue" evidence="1">
    <location>
        <position position="53"/>
    </location>
</feature>
<protein>
    <submittedName>
        <fullName evidence="1">Uncharacterized protein</fullName>
    </submittedName>
</protein>
<accession>A0A8S3ZQ34</accession>
<dbReference type="OrthoDB" id="6772971at2759"/>
<comment type="caution">
    <text evidence="1">The sequence shown here is derived from an EMBL/GenBank/DDBJ whole genome shotgun (WGS) entry which is preliminary data.</text>
</comment>